<keyword evidence="3" id="KW-1185">Reference proteome</keyword>
<evidence type="ECO:0000313" key="2">
    <source>
        <dbReference type="EMBL" id="MBD8034870.1"/>
    </source>
</evidence>
<dbReference type="Gene3D" id="3.20.20.150">
    <property type="entry name" value="Divalent-metal-dependent TIM barrel enzymes"/>
    <property type="match status" value="1"/>
</dbReference>
<organism evidence="2 3">
    <name type="scientific">Solibacillus merdavium</name>
    <dbReference type="NCBI Taxonomy" id="2762218"/>
    <lineage>
        <taxon>Bacteria</taxon>
        <taxon>Bacillati</taxon>
        <taxon>Bacillota</taxon>
        <taxon>Bacilli</taxon>
        <taxon>Bacillales</taxon>
        <taxon>Caryophanaceae</taxon>
        <taxon>Solibacillus</taxon>
    </lineage>
</organism>
<dbReference type="InterPro" id="IPR013022">
    <property type="entry name" value="Xyl_isomerase-like_TIM-brl"/>
</dbReference>
<dbReference type="RefSeq" id="WP_191705355.1">
    <property type="nucleotide sequence ID" value="NZ_JACSPW010000025.1"/>
</dbReference>
<dbReference type="GO" id="GO:0016853">
    <property type="term" value="F:isomerase activity"/>
    <property type="evidence" value="ECO:0007669"/>
    <property type="project" value="UniProtKB-KW"/>
</dbReference>
<sequence length="264" mass="30590">MKLYAATTLFWGQPLETIFQKVHDAELQGIELWMEQMQLEDWSLPKIKQLMQQYNLAVSLHARSWDLNLASLNEEIRKASVHEVINALYIAKALNCPSVTIHPGRKMIASHSSIFYEQAMDESLKTLYKASEKTGVSISLELLEKLPKELYVEPEALNRLLEKYPLFKTTFDIAHIGLQDNIEEKLCQLRNIDKIHISDATEQKFHVALGTGQLLLPHTLWHRIKEQNVPVVLEGLCYDNTMFTQHLNYLKELEIINNELFSYK</sequence>
<feature type="domain" description="Xylose isomerase-like TIM barrel" evidence="1">
    <location>
        <begin position="19"/>
        <end position="236"/>
    </location>
</feature>
<dbReference type="InterPro" id="IPR036237">
    <property type="entry name" value="Xyl_isomerase-like_sf"/>
</dbReference>
<gene>
    <name evidence="2" type="ORF">H9632_17555</name>
</gene>
<comment type="caution">
    <text evidence="2">The sequence shown here is derived from an EMBL/GenBank/DDBJ whole genome shotgun (WGS) entry which is preliminary data.</text>
</comment>
<dbReference type="SUPFAM" id="SSF51658">
    <property type="entry name" value="Xylose isomerase-like"/>
    <property type="match status" value="1"/>
</dbReference>
<name>A0ABR8XSF1_9BACL</name>
<protein>
    <submittedName>
        <fullName evidence="2">Sugar phosphate isomerase/epimerase</fullName>
    </submittedName>
</protein>
<accession>A0ABR8XSF1</accession>
<evidence type="ECO:0000259" key="1">
    <source>
        <dbReference type="Pfam" id="PF01261"/>
    </source>
</evidence>
<reference evidence="2 3" key="1">
    <citation type="submission" date="2020-08" db="EMBL/GenBank/DDBJ databases">
        <title>A Genomic Blueprint of the Chicken Gut Microbiome.</title>
        <authorList>
            <person name="Gilroy R."/>
            <person name="Ravi A."/>
            <person name="Getino M."/>
            <person name="Pursley I."/>
            <person name="Horton D.L."/>
            <person name="Alikhan N.-F."/>
            <person name="Baker D."/>
            <person name="Gharbi K."/>
            <person name="Hall N."/>
            <person name="Watson M."/>
            <person name="Adriaenssens E.M."/>
            <person name="Foster-Nyarko E."/>
            <person name="Jarju S."/>
            <person name="Secka A."/>
            <person name="Antonio M."/>
            <person name="Oren A."/>
            <person name="Chaudhuri R."/>
            <person name="La Ragione R.M."/>
            <person name="Hildebrand F."/>
            <person name="Pallen M.J."/>
        </authorList>
    </citation>
    <scope>NUCLEOTIDE SEQUENCE [LARGE SCALE GENOMIC DNA]</scope>
    <source>
        <strain evidence="2 3">Sa1YVA6</strain>
    </source>
</reference>
<dbReference type="Pfam" id="PF01261">
    <property type="entry name" value="AP_endonuc_2"/>
    <property type="match status" value="1"/>
</dbReference>
<dbReference type="PANTHER" id="PTHR12110">
    <property type="entry name" value="HYDROXYPYRUVATE ISOMERASE"/>
    <property type="match status" value="1"/>
</dbReference>
<evidence type="ECO:0000313" key="3">
    <source>
        <dbReference type="Proteomes" id="UP000600565"/>
    </source>
</evidence>
<keyword evidence="2" id="KW-0413">Isomerase</keyword>
<dbReference type="InterPro" id="IPR050312">
    <property type="entry name" value="IolE/XylAMocC-like"/>
</dbReference>
<dbReference type="PANTHER" id="PTHR12110:SF21">
    <property type="entry name" value="XYLOSE ISOMERASE-LIKE TIM BARREL DOMAIN-CONTAINING PROTEIN"/>
    <property type="match status" value="1"/>
</dbReference>
<proteinExistence type="predicted"/>
<dbReference type="EMBL" id="JACSPW010000025">
    <property type="protein sequence ID" value="MBD8034870.1"/>
    <property type="molecule type" value="Genomic_DNA"/>
</dbReference>
<dbReference type="Proteomes" id="UP000600565">
    <property type="component" value="Unassembled WGS sequence"/>
</dbReference>